<evidence type="ECO:0000313" key="1">
    <source>
        <dbReference type="EMBL" id="AKQ42530.2"/>
    </source>
</evidence>
<keyword evidence="2" id="KW-1185">Reference proteome</keyword>
<proteinExistence type="predicted"/>
<reference evidence="1 2" key="1">
    <citation type="journal article" date="2015" name="Int. J. Syst. Evol. Microbiol.">
        <title>Erythrobacter atlanticus sp. nov., a bacterium from ocean sediment able to degrade polycyclic aromatic hydrocarbons.</title>
        <authorList>
            <person name="Zhuang L."/>
            <person name="Liu Y."/>
            <person name="Wang L."/>
            <person name="Wang W."/>
            <person name="Shao Z."/>
        </authorList>
    </citation>
    <scope>NUCLEOTIDE SEQUENCE [LARGE SCALE GENOMIC DNA]</scope>
    <source>
        <strain evidence="2">s21-N3</strain>
    </source>
</reference>
<organism evidence="1 2">
    <name type="scientific">Aurantiacibacter atlanticus</name>
    <dbReference type="NCBI Taxonomy" id="1648404"/>
    <lineage>
        <taxon>Bacteria</taxon>
        <taxon>Pseudomonadati</taxon>
        <taxon>Pseudomonadota</taxon>
        <taxon>Alphaproteobacteria</taxon>
        <taxon>Sphingomonadales</taxon>
        <taxon>Erythrobacteraceae</taxon>
        <taxon>Aurantiacibacter</taxon>
    </lineage>
</organism>
<dbReference type="EMBL" id="CP011310">
    <property type="protein sequence ID" value="AKQ42530.2"/>
    <property type="molecule type" value="Genomic_DNA"/>
</dbReference>
<dbReference type="AlphaFoldDB" id="A0A0H4VDW2"/>
<reference evidence="2" key="2">
    <citation type="submission" date="2015-04" db="EMBL/GenBank/DDBJ databases">
        <title>The complete genome sequence of Erythrobacter sp. s21-N3.</title>
        <authorList>
            <person name="Zhuang L."/>
            <person name="Liu Y."/>
            <person name="Shao Z."/>
        </authorList>
    </citation>
    <scope>NUCLEOTIDE SEQUENCE [LARGE SCALE GENOMIC DNA]</scope>
    <source>
        <strain evidence="2">s21-N3</strain>
    </source>
</reference>
<gene>
    <name evidence="1" type="ORF">CP97_11555</name>
</gene>
<dbReference type="OrthoDB" id="5951715at2"/>
<protein>
    <submittedName>
        <fullName evidence="1">Uncharacterized protein</fullName>
    </submittedName>
</protein>
<name>A0A0H4VDW2_9SPHN</name>
<sequence length="138" mass="16564">MIYTRGKDDDAEQVRQTVTLCHTVPHYGGKRWWMICPYRGIRVGKLYIPPGGDRFASRKAWRLGYQSQRDTPRDVPFERLFRLQEKLGCERGWGQYPRKPKGMWWRTYWQHMERFGKLDAECSSEMMNWIGQLSKQSE</sequence>
<accession>A0A0H4VDW2</accession>
<dbReference type="RefSeq" id="WP_048886067.1">
    <property type="nucleotide sequence ID" value="NZ_CP011310.1"/>
</dbReference>
<evidence type="ECO:0000313" key="2">
    <source>
        <dbReference type="Proteomes" id="UP000059113"/>
    </source>
</evidence>
<dbReference type="KEGG" id="ery:CP97_11555"/>
<dbReference type="STRING" id="1648404.CP97_11555"/>
<dbReference type="Proteomes" id="UP000059113">
    <property type="component" value="Chromosome"/>
</dbReference>